<dbReference type="PANTHER" id="PTHR43168">
    <property type="entry name" value="50S RIBOSOMAL PROTEIN L33, CHLOROPLASTIC"/>
    <property type="match status" value="1"/>
</dbReference>
<dbReference type="GO" id="GO:1990904">
    <property type="term" value="C:ribonucleoprotein complex"/>
    <property type="evidence" value="ECO:0007669"/>
    <property type="project" value="UniProtKB-KW"/>
</dbReference>
<dbReference type="GO" id="GO:0005840">
    <property type="term" value="C:ribosome"/>
    <property type="evidence" value="ECO:0007669"/>
    <property type="project" value="UniProtKB-KW"/>
</dbReference>
<proteinExistence type="inferred from homology"/>
<evidence type="ECO:0000256" key="5">
    <source>
        <dbReference type="HAMAP-Rule" id="MF_00294"/>
    </source>
</evidence>
<dbReference type="GO" id="GO:0006412">
    <property type="term" value="P:translation"/>
    <property type="evidence" value="ECO:0007669"/>
    <property type="project" value="UniProtKB-UniRule"/>
</dbReference>
<dbReference type="GO" id="GO:0003735">
    <property type="term" value="F:structural constituent of ribosome"/>
    <property type="evidence" value="ECO:0007669"/>
    <property type="project" value="InterPro"/>
</dbReference>
<dbReference type="Gene3D" id="2.20.28.120">
    <property type="entry name" value="Ribosomal protein L33"/>
    <property type="match status" value="1"/>
</dbReference>
<dbReference type="KEGG" id="glj:GKIL_1034"/>
<dbReference type="Proteomes" id="UP000017396">
    <property type="component" value="Chromosome"/>
</dbReference>
<protein>
    <recommendedName>
        <fullName evidence="4 5">Large ribosomal subunit protein bL33</fullName>
    </recommendedName>
</protein>
<dbReference type="InterPro" id="IPR001705">
    <property type="entry name" value="Ribosomal_bL33"/>
</dbReference>
<comment type="similarity">
    <text evidence="1 5">Belongs to the bacterial ribosomal protein bL33 family.</text>
</comment>
<evidence type="ECO:0000313" key="6">
    <source>
        <dbReference type="EMBL" id="AGY57280.1"/>
    </source>
</evidence>
<dbReference type="InterPro" id="IPR038584">
    <property type="entry name" value="Ribosomal_bL33_sf"/>
</dbReference>
<evidence type="ECO:0000313" key="7">
    <source>
        <dbReference type="Proteomes" id="UP000017396"/>
    </source>
</evidence>
<dbReference type="STRING" id="1183438.GKIL_1034"/>
<evidence type="ECO:0000256" key="1">
    <source>
        <dbReference type="ARBA" id="ARBA00007596"/>
    </source>
</evidence>
<keyword evidence="7" id="KW-1185">Reference proteome</keyword>
<evidence type="ECO:0000256" key="4">
    <source>
        <dbReference type="ARBA" id="ARBA00035176"/>
    </source>
</evidence>
<dbReference type="Pfam" id="PF00471">
    <property type="entry name" value="Ribosomal_L33"/>
    <property type="match status" value="1"/>
</dbReference>
<dbReference type="SUPFAM" id="SSF57829">
    <property type="entry name" value="Zn-binding ribosomal proteins"/>
    <property type="match status" value="1"/>
</dbReference>
<dbReference type="HAMAP" id="MF_00294">
    <property type="entry name" value="Ribosomal_bL33"/>
    <property type="match status" value="1"/>
</dbReference>
<evidence type="ECO:0000256" key="3">
    <source>
        <dbReference type="ARBA" id="ARBA00023274"/>
    </source>
</evidence>
<reference evidence="6 7" key="1">
    <citation type="journal article" date="2013" name="PLoS ONE">
        <title>Cultivation and Complete Genome Sequencing of Gloeobacter kilaueensis sp. nov., from a Lava Cave in Kilauea Caldera, Hawai'i.</title>
        <authorList>
            <person name="Saw J.H."/>
            <person name="Schatz M."/>
            <person name="Brown M.V."/>
            <person name="Kunkel D.D."/>
            <person name="Foster J.S."/>
            <person name="Shick H."/>
            <person name="Christensen S."/>
            <person name="Hou S."/>
            <person name="Wan X."/>
            <person name="Donachie S.P."/>
        </authorList>
    </citation>
    <scope>NUCLEOTIDE SEQUENCE [LARGE SCALE GENOMIC DNA]</scope>
    <source>
        <strain evidence="7">JS</strain>
    </source>
</reference>
<dbReference type="PATRIC" id="fig|1183438.3.peg.1026"/>
<keyword evidence="2 5" id="KW-0689">Ribosomal protein</keyword>
<dbReference type="RefSeq" id="WP_023172348.1">
    <property type="nucleotide sequence ID" value="NC_022600.1"/>
</dbReference>
<organism evidence="6 7">
    <name type="scientific">Gloeobacter kilaueensis (strain ATCC BAA-2537 / CCAP 1431/1 / ULC 316 / JS1)</name>
    <dbReference type="NCBI Taxonomy" id="1183438"/>
    <lineage>
        <taxon>Bacteria</taxon>
        <taxon>Bacillati</taxon>
        <taxon>Cyanobacteriota</taxon>
        <taxon>Cyanophyceae</taxon>
        <taxon>Gloeobacterales</taxon>
        <taxon>Gloeobacteraceae</taxon>
        <taxon>Gloeobacter</taxon>
    </lineage>
</organism>
<dbReference type="NCBIfam" id="TIGR01023">
    <property type="entry name" value="rpmG_bact"/>
    <property type="match status" value="1"/>
</dbReference>
<dbReference type="InterPro" id="IPR011332">
    <property type="entry name" value="Ribosomal_zn-bd"/>
</dbReference>
<dbReference type="PANTHER" id="PTHR43168:SF2">
    <property type="entry name" value="LARGE RIBOSOMAL SUBUNIT PROTEIN BL33C"/>
    <property type="match status" value="1"/>
</dbReference>
<dbReference type="NCBIfam" id="NF001764">
    <property type="entry name" value="PRK00504.1"/>
    <property type="match status" value="1"/>
</dbReference>
<name>U5QHZ1_GLOK1</name>
<dbReference type="eggNOG" id="COG0267">
    <property type="taxonomic scope" value="Bacteria"/>
</dbReference>
<gene>
    <name evidence="5" type="primary">rpmG</name>
    <name evidence="5" type="synonym">rpl33</name>
    <name evidence="6" type="ORF">GKIL_1034</name>
</gene>
<dbReference type="AlphaFoldDB" id="U5QHZ1"/>
<evidence type="ECO:0000256" key="2">
    <source>
        <dbReference type="ARBA" id="ARBA00022980"/>
    </source>
</evidence>
<dbReference type="HOGENOM" id="CLU_190949_3_0_3"/>
<sequence length="66" mass="7503">MAAIAEPAARLIVSLESAECQTNALQAFARRLALQHQQNKCNATRRMELKKFCSHCNKHTIHQEIK</sequence>
<accession>U5QHZ1</accession>
<dbReference type="GO" id="GO:0005737">
    <property type="term" value="C:cytoplasm"/>
    <property type="evidence" value="ECO:0007669"/>
    <property type="project" value="UniProtKB-ARBA"/>
</dbReference>
<dbReference type="EMBL" id="CP003587">
    <property type="protein sequence ID" value="AGY57280.1"/>
    <property type="molecule type" value="Genomic_DNA"/>
</dbReference>
<keyword evidence="3 5" id="KW-0687">Ribonucleoprotein</keyword>